<organism evidence="7 8">
    <name type="scientific">Streptomyces alkaliphilus</name>
    <dbReference type="NCBI Taxonomy" id="1472722"/>
    <lineage>
        <taxon>Bacteria</taxon>
        <taxon>Bacillati</taxon>
        <taxon>Actinomycetota</taxon>
        <taxon>Actinomycetes</taxon>
        <taxon>Kitasatosporales</taxon>
        <taxon>Streptomycetaceae</taxon>
        <taxon>Streptomyces</taxon>
    </lineage>
</organism>
<dbReference type="SUPFAM" id="SSF53686">
    <property type="entry name" value="Tryptophan synthase beta subunit-like PLP-dependent enzymes"/>
    <property type="match status" value="1"/>
</dbReference>
<sequence>MGTDGVPDLLRDRPPSPLTEVFDERFSRYGVRLFLKREDLLHPEVVGNKWRKLVPTLREVVADDDRTLLTFGGAHSNHLRATAAAGRLLGLSTIGVVRGDELADRPPNPSLAACLADGMRLHFVTRSDYRRRGDPDFIAGLRRRFGPFRPVPEGGTNAVAVRGCVVPGRELAAAVPRPDVVAVACGTGGTLAGLAAGLAPGMRALGIPVLRGGFHGEAVRALQREAFGGPRGRWSVDDRFHHGGFARVPAELEEFALDFADRHGLPPLDRVYVAKVLWALRELTAGGAFRRGTALVAVITG</sequence>
<dbReference type="EMBL" id="VKHT01001423">
    <property type="protein sequence ID" value="MBB0247158.1"/>
    <property type="molecule type" value="Genomic_DNA"/>
</dbReference>
<dbReference type="InterPro" id="IPR036052">
    <property type="entry name" value="TrpB-like_PALP_sf"/>
</dbReference>
<dbReference type="Proteomes" id="UP000538929">
    <property type="component" value="Unassembled WGS sequence"/>
</dbReference>
<evidence type="ECO:0000256" key="3">
    <source>
        <dbReference type="ARBA" id="ARBA00022898"/>
    </source>
</evidence>
<feature type="modified residue" description="N6-(pyridoxal phosphate)lysine" evidence="5">
    <location>
        <position position="49"/>
    </location>
</feature>
<proteinExistence type="inferred from homology"/>
<comment type="similarity">
    <text evidence="2">Belongs to the ACC deaminase/D-cysteine desulfhydrase family.</text>
</comment>
<dbReference type="Pfam" id="PF00291">
    <property type="entry name" value="PALP"/>
    <property type="match status" value="1"/>
</dbReference>
<dbReference type="GO" id="GO:0019148">
    <property type="term" value="F:D-cysteine desulfhydrase activity"/>
    <property type="evidence" value="ECO:0007669"/>
    <property type="project" value="TreeGrafter"/>
</dbReference>
<dbReference type="PANTHER" id="PTHR43780:SF2">
    <property type="entry name" value="1-AMINOCYCLOPROPANE-1-CARBOXYLATE DEAMINASE-RELATED"/>
    <property type="match status" value="1"/>
</dbReference>
<evidence type="ECO:0000256" key="2">
    <source>
        <dbReference type="ARBA" id="ARBA00008639"/>
    </source>
</evidence>
<comment type="caution">
    <text evidence="7">The sequence shown here is derived from an EMBL/GenBank/DDBJ whole genome shotgun (WGS) entry which is preliminary data.</text>
</comment>
<protein>
    <submittedName>
        <fullName evidence="7">Pyridoxal-phosphate dependent enzyme</fullName>
    </submittedName>
</protein>
<dbReference type="GO" id="GO:1901605">
    <property type="term" value="P:alpha-amino acid metabolic process"/>
    <property type="evidence" value="ECO:0007669"/>
    <property type="project" value="UniProtKB-ARBA"/>
</dbReference>
<dbReference type="PANTHER" id="PTHR43780">
    <property type="entry name" value="1-AMINOCYCLOPROPANE-1-CARBOXYLATE DEAMINASE-RELATED"/>
    <property type="match status" value="1"/>
</dbReference>
<name>A0A7W3TI05_9ACTN</name>
<evidence type="ECO:0000256" key="1">
    <source>
        <dbReference type="ARBA" id="ARBA00001933"/>
    </source>
</evidence>
<comment type="cofactor">
    <cofactor evidence="1">
        <name>pyridoxal 5'-phosphate</name>
        <dbReference type="ChEBI" id="CHEBI:597326"/>
    </cofactor>
</comment>
<evidence type="ECO:0000259" key="6">
    <source>
        <dbReference type="Pfam" id="PF00291"/>
    </source>
</evidence>
<evidence type="ECO:0000256" key="5">
    <source>
        <dbReference type="PIRSR" id="PIRSR006278-2"/>
    </source>
</evidence>
<evidence type="ECO:0000313" key="8">
    <source>
        <dbReference type="Proteomes" id="UP000538929"/>
    </source>
</evidence>
<keyword evidence="3 5" id="KW-0663">Pyridoxal phosphate</keyword>
<dbReference type="Gene3D" id="3.40.50.1100">
    <property type="match status" value="2"/>
</dbReference>
<dbReference type="RefSeq" id="WP_182608389.1">
    <property type="nucleotide sequence ID" value="NZ_VKHT01001423.1"/>
</dbReference>
<keyword evidence="8" id="KW-1185">Reference proteome</keyword>
<feature type="domain" description="Tryptophan synthase beta chain-like PALP" evidence="6">
    <location>
        <begin position="25"/>
        <end position="202"/>
    </location>
</feature>
<dbReference type="PIRSF" id="PIRSF006278">
    <property type="entry name" value="ACCD_DCysDesulf"/>
    <property type="match status" value="1"/>
</dbReference>
<dbReference type="InterPro" id="IPR001926">
    <property type="entry name" value="TrpB-like_PALP"/>
</dbReference>
<evidence type="ECO:0000256" key="4">
    <source>
        <dbReference type="PIRSR" id="PIRSR006278-1"/>
    </source>
</evidence>
<dbReference type="InterPro" id="IPR027278">
    <property type="entry name" value="ACCD_DCysDesulf"/>
</dbReference>
<reference evidence="8" key="1">
    <citation type="submission" date="2019-10" db="EMBL/GenBank/DDBJ databases">
        <title>Streptomyces sp. nov., a novel actinobacterium isolated from alkaline environment.</title>
        <authorList>
            <person name="Golinska P."/>
        </authorList>
    </citation>
    <scope>NUCLEOTIDE SEQUENCE [LARGE SCALE GENOMIC DNA]</scope>
    <source>
        <strain evidence="8">DSM 42118</strain>
    </source>
</reference>
<gene>
    <name evidence="7" type="ORF">FNQ90_24285</name>
</gene>
<feature type="active site" description="Nucleophile" evidence="4">
    <location>
        <position position="76"/>
    </location>
</feature>
<evidence type="ECO:0000313" key="7">
    <source>
        <dbReference type="EMBL" id="MBB0247158.1"/>
    </source>
</evidence>
<accession>A0A7W3TI05</accession>
<dbReference type="AlphaFoldDB" id="A0A7W3TI05"/>